<dbReference type="EMBL" id="QPKB01000003">
    <property type="protein sequence ID" value="RWR80145.1"/>
    <property type="molecule type" value="Genomic_DNA"/>
</dbReference>
<comment type="caution">
    <text evidence="2">The sequence shown here is derived from an EMBL/GenBank/DDBJ whole genome shotgun (WGS) entry which is preliminary data.</text>
</comment>
<reference evidence="2 3" key="1">
    <citation type="journal article" date="2019" name="Nat. Plants">
        <title>Stout camphor tree genome fills gaps in understanding of flowering plant genome evolution.</title>
        <authorList>
            <person name="Chaw S.M."/>
            <person name="Liu Y.C."/>
            <person name="Wu Y.W."/>
            <person name="Wang H.Y."/>
            <person name="Lin C.I."/>
            <person name="Wu C.S."/>
            <person name="Ke H.M."/>
            <person name="Chang L.Y."/>
            <person name="Hsu C.Y."/>
            <person name="Yang H.T."/>
            <person name="Sudianto E."/>
            <person name="Hsu M.H."/>
            <person name="Wu K.P."/>
            <person name="Wang L.N."/>
            <person name="Leebens-Mack J.H."/>
            <person name="Tsai I.J."/>
        </authorList>
    </citation>
    <scope>NUCLEOTIDE SEQUENCE [LARGE SCALE GENOMIC DNA]</scope>
    <source>
        <strain evidence="3">cv. Chaw 1501</strain>
        <tissue evidence="2">Young leaves</tissue>
    </source>
</reference>
<gene>
    <name evidence="2" type="ORF">CKAN_00876800</name>
</gene>
<keyword evidence="1" id="KW-0812">Transmembrane</keyword>
<evidence type="ECO:0000256" key="1">
    <source>
        <dbReference type="SAM" id="Phobius"/>
    </source>
</evidence>
<name>A0A3S3N3L2_9MAGN</name>
<keyword evidence="3" id="KW-1185">Reference proteome</keyword>
<feature type="transmembrane region" description="Helical" evidence="1">
    <location>
        <begin position="45"/>
        <end position="66"/>
    </location>
</feature>
<accession>A0A3S3N3L2</accession>
<evidence type="ECO:0000313" key="2">
    <source>
        <dbReference type="EMBL" id="RWR80145.1"/>
    </source>
</evidence>
<dbReference type="Proteomes" id="UP000283530">
    <property type="component" value="Unassembled WGS sequence"/>
</dbReference>
<keyword evidence="1" id="KW-1133">Transmembrane helix</keyword>
<organism evidence="2 3">
    <name type="scientific">Cinnamomum micranthum f. kanehirae</name>
    <dbReference type="NCBI Taxonomy" id="337451"/>
    <lineage>
        <taxon>Eukaryota</taxon>
        <taxon>Viridiplantae</taxon>
        <taxon>Streptophyta</taxon>
        <taxon>Embryophyta</taxon>
        <taxon>Tracheophyta</taxon>
        <taxon>Spermatophyta</taxon>
        <taxon>Magnoliopsida</taxon>
        <taxon>Magnoliidae</taxon>
        <taxon>Laurales</taxon>
        <taxon>Lauraceae</taxon>
        <taxon>Cinnamomum</taxon>
    </lineage>
</organism>
<dbReference type="AlphaFoldDB" id="A0A3S3N3L2"/>
<protein>
    <submittedName>
        <fullName evidence="2">Uncharacterized protein</fullName>
    </submittedName>
</protein>
<keyword evidence="1" id="KW-0472">Membrane</keyword>
<proteinExistence type="predicted"/>
<evidence type="ECO:0000313" key="3">
    <source>
        <dbReference type="Proteomes" id="UP000283530"/>
    </source>
</evidence>
<sequence>MAHAKSYLLTSIGKKTKGELVQGMELIMDFIQFSNANGFMMNPKAFFNLLAISLVNAFAIVCWYSILDNHQCAIQHQVLVHMYPWNRWDTMPCTLCSSKSNLLFMPL</sequence>